<comment type="caution">
    <text evidence="1">The sequence shown here is derived from an EMBL/GenBank/DDBJ whole genome shotgun (WGS) entry which is preliminary data.</text>
</comment>
<sequence length="69" mass="7976">MKLCKHQWHFVRELSEGKIAYEYHSIIGGFIPLFKGNPNPTKLLFVCDVCGNFKKIKRGREIRGLKKGV</sequence>
<gene>
    <name evidence="1" type="ORF">LCGC14_0556510</name>
</gene>
<proteinExistence type="predicted"/>
<organism evidence="1">
    <name type="scientific">marine sediment metagenome</name>
    <dbReference type="NCBI Taxonomy" id="412755"/>
    <lineage>
        <taxon>unclassified sequences</taxon>
        <taxon>metagenomes</taxon>
        <taxon>ecological metagenomes</taxon>
    </lineage>
</organism>
<dbReference type="EMBL" id="LAZR01000780">
    <property type="protein sequence ID" value="KKN57993.1"/>
    <property type="molecule type" value="Genomic_DNA"/>
</dbReference>
<accession>A0A0F9UWI4</accession>
<evidence type="ECO:0000313" key="1">
    <source>
        <dbReference type="EMBL" id="KKN57993.1"/>
    </source>
</evidence>
<protein>
    <submittedName>
        <fullName evidence="1">Uncharacterized protein</fullName>
    </submittedName>
</protein>
<reference evidence="1" key="1">
    <citation type="journal article" date="2015" name="Nature">
        <title>Complex archaea that bridge the gap between prokaryotes and eukaryotes.</title>
        <authorList>
            <person name="Spang A."/>
            <person name="Saw J.H."/>
            <person name="Jorgensen S.L."/>
            <person name="Zaremba-Niedzwiedzka K."/>
            <person name="Martijn J."/>
            <person name="Lind A.E."/>
            <person name="van Eijk R."/>
            <person name="Schleper C."/>
            <person name="Guy L."/>
            <person name="Ettema T.J."/>
        </authorList>
    </citation>
    <scope>NUCLEOTIDE SEQUENCE</scope>
</reference>
<dbReference type="AlphaFoldDB" id="A0A0F9UWI4"/>
<name>A0A0F9UWI4_9ZZZZ</name>